<comment type="caution">
    <text evidence="9">The sequence shown here is derived from an EMBL/GenBank/DDBJ whole genome shotgun (WGS) entry which is preliminary data.</text>
</comment>
<evidence type="ECO:0000259" key="8">
    <source>
        <dbReference type="Pfam" id="PF14509"/>
    </source>
</evidence>
<evidence type="ECO:0000313" key="9">
    <source>
        <dbReference type="EMBL" id="TWR30948.1"/>
    </source>
</evidence>
<comment type="cofactor">
    <cofactor evidence="1">
        <name>Ca(2+)</name>
        <dbReference type="ChEBI" id="CHEBI:29108"/>
    </cofactor>
</comment>
<dbReference type="AlphaFoldDB" id="A0A563UI69"/>
<dbReference type="InterPro" id="IPR052720">
    <property type="entry name" value="Glycosyl_hydrolase_97"/>
</dbReference>
<name>A0A563UI69_9SPHI</name>
<dbReference type="InterPro" id="IPR029486">
    <property type="entry name" value="GH97_N"/>
</dbReference>
<dbReference type="EMBL" id="VOEJ01000001">
    <property type="protein sequence ID" value="TWR30948.1"/>
    <property type="molecule type" value="Genomic_DNA"/>
</dbReference>
<evidence type="ECO:0000256" key="5">
    <source>
        <dbReference type="ARBA" id="ARBA00023295"/>
    </source>
</evidence>
<dbReference type="Gene3D" id="2.70.98.10">
    <property type="match status" value="1"/>
</dbReference>
<dbReference type="GO" id="GO:0016798">
    <property type="term" value="F:hydrolase activity, acting on glycosyl bonds"/>
    <property type="evidence" value="ECO:0007669"/>
    <property type="project" value="UniProtKB-KW"/>
</dbReference>
<evidence type="ECO:0000256" key="4">
    <source>
        <dbReference type="ARBA" id="ARBA00022837"/>
    </source>
</evidence>
<evidence type="ECO:0000259" key="7">
    <source>
        <dbReference type="Pfam" id="PF14508"/>
    </source>
</evidence>
<comment type="subunit">
    <text evidence="2">Monomer.</text>
</comment>
<evidence type="ECO:0000256" key="1">
    <source>
        <dbReference type="ARBA" id="ARBA00001913"/>
    </source>
</evidence>
<reference evidence="9 10" key="1">
    <citation type="submission" date="2019-07" db="EMBL/GenBank/DDBJ databases">
        <authorList>
            <person name="Kim J."/>
        </authorList>
    </citation>
    <scope>NUCLEOTIDE SEQUENCE [LARGE SCALE GENOMIC DNA]</scope>
    <source>
        <strain evidence="10">dk17</strain>
    </source>
</reference>
<sequence length="618" mass="68508">MLISPLNRVLLIILFIGNSLNVKAQINSFTIKSPDKKVSATIFTDKQGLLQYRVDYKKIAVINQSRMGLLVNGFEIGSAKKLRASKAKVIQKQFAWRGVHSKAIYHATTATVFTGPVNSTNTLAIEVQAFNTGIAFRYVMPDQGQAKITRELTTFNIPEKAENWWQGDIHNYEGTYSKSTAAGIKSGQVIGMPITVVLPNNKGFAAITEANVNNYAGMYLVATGTSVFATALDGEVNLDRNVTTPWRVISIGPDLNSVVNNDIIACLSPEPDSRLFPEDFDTEWIKPGKSVWSWMTAVRAVTPENMRRFTDLAAQCGIPYNLVDDGWGRWEAAGKDNWQLLRELVDYSAAKNVKIWVWAAYPNNNGIAGLKDSFYMKEFFKNCRQAGVAGVKIDFMSSESQNLVDFYNRASREAAKQHLMIDYHGASKPSGQSRTWPNELSREAVRGLEYSDDTDWPSHNTIIPFTRYLAGHGDYTPLSTAKFVSSTTLPHQVATMVTFTSPFLCLGVDPADLLKSEALPFVRAIPSVWDETVVLPPSEIGEVCVMARRSGTKWFLAVLNNKQARNISVPLSFLSYKAHSYQFMGNKQANTSAKGTVTNKDKFNIDLGSGDGFIAMFD</sequence>
<gene>
    <name evidence="9" type="ORF">FPZ43_00245</name>
</gene>
<keyword evidence="4" id="KW-0106">Calcium</keyword>
<organism evidence="9 10">
    <name type="scientific">Mucilaginibacter pallidiroseus</name>
    <dbReference type="NCBI Taxonomy" id="2599295"/>
    <lineage>
        <taxon>Bacteria</taxon>
        <taxon>Pseudomonadati</taxon>
        <taxon>Bacteroidota</taxon>
        <taxon>Sphingobacteriia</taxon>
        <taxon>Sphingobacteriales</taxon>
        <taxon>Sphingobacteriaceae</taxon>
        <taxon>Mucilaginibacter</taxon>
    </lineage>
</organism>
<proteinExistence type="predicted"/>
<dbReference type="PANTHER" id="PTHR35803">
    <property type="entry name" value="GLUCAN 1,4-ALPHA-GLUCOSIDASE SUSB-RELATED"/>
    <property type="match status" value="1"/>
</dbReference>
<keyword evidence="5" id="KW-0326">Glycosidase</keyword>
<dbReference type="GO" id="GO:0030246">
    <property type="term" value="F:carbohydrate binding"/>
    <property type="evidence" value="ECO:0007669"/>
    <property type="project" value="InterPro"/>
</dbReference>
<dbReference type="InterPro" id="IPR014718">
    <property type="entry name" value="GH-type_carb-bd"/>
</dbReference>
<dbReference type="Gene3D" id="2.60.40.1180">
    <property type="entry name" value="Golgi alpha-mannosidase II"/>
    <property type="match status" value="1"/>
</dbReference>
<dbReference type="InterPro" id="IPR029483">
    <property type="entry name" value="GH97_C"/>
</dbReference>
<dbReference type="RefSeq" id="WP_146379845.1">
    <property type="nucleotide sequence ID" value="NZ_VOEJ01000001.1"/>
</dbReference>
<feature type="domain" description="Glycosyl-hydrolase 97 catalytic" evidence="6">
    <location>
        <begin position="299"/>
        <end position="445"/>
    </location>
</feature>
<dbReference type="SUPFAM" id="SSF51445">
    <property type="entry name" value="(Trans)glycosidases"/>
    <property type="match status" value="1"/>
</dbReference>
<accession>A0A563UI69</accession>
<protein>
    <submittedName>
        <fullName evidence="9">Glycoside hydrolase family 97 protein</fullName>
    </submittedName>
</protein>
<feature type="domain" description="Glycosyl-hydrolase 97 N-terminal" evidence="7">
    <location>
        <begin position="31"/>
        <end position="268"/>
    </location>
</feature>
<evidence type="ECO:0000259" key="6">
    <source>
        <dbReference type="Pfam" id="PF10566"/>
    </source>
</evidence>
<dbReference type="PANTHER" id="PTHR35803:SF2">
    <property type="entry name" value="RETAINING ALPHA-GALACTOSIDASE"/>
    <property type="match status" value="1"/>
</dbReference>
<evidence type="ECO:0000313" key="10">
    <source>
        <dbReference type="Proteomes" id="UP000320042"/>
    </source>
</evidence>
<feature type="domain" description="Glycosyl-hydrolase 97 C-terminal oligomerisation" evidence="8">
    <location>
        <begin position="528"/>
        <end position="617"/>
    </location>
</feature>
<evidence type="ECO:0000256" key="2">
    <source>
        <dbReference type="ARBA" id="ARBA00011245"/>
    </source>
</evidence>
<dbReference type="OrthoDB" id="57532at2"/>
<dbReference type="Pfam" id="PF14509">
    <property type="entry name" value="GH97_C"/>
    <property type="match status" value="1"/>
</dbReference>
<dbReference type="Pfam" id="PF14508">
    <property type="entry name" value="GH97_N"/>
    <property type="match status" value="1"/>
</dbReference>
<keyword evidence="10" id="KW-1185">Reference proteome</keyword>
<keyword evidence="3 9" id="KW-0378">Hydrolase</keyword>
<dbReference type="InterPro" id="IPR013785">
    <property type="entry name" value="Aldolase_TIM"/>
</dbReference>
<dbReference type="InterPro" id="IPR017853">
    <property type="entry name" value="GH"/>
</dbReference>
<dbReference type="Proteomes" id="UP000320042">
    <property type="component" value="Unassembled WGS sequence"/>
</dbReference>
<dbReference type="Pfam" id="PF10566">
    <property type="entry name" value="Glyco_hydro_97"/>
    <property type="match status" value="1"/>
</dbReference>
<dbReference type="InterPro" id="IPR019563">
    <property type="entry name" value="GH97_catalytic"/>
</dbReference>
<evidence type="ECO:0000256" key="3">
    <source>
        <dbReference type="ARBA" id="ARBA00022801"/>
    </source>
</evidence>
<dbReference type="InterPro" id="IPR013780">
    <property type="entry name" value="Glyco_hydro_b"/>
</dbReference>
<dbReference type="Gene3D" id="3.20.20.70">
    <property type="entry name" value="Aldolase class I"/>
    <property type="match status" value="1"/>
</dbReference>